<keyword evidence="2" id="KW-1185">Reference proteome</keyword>
<dbReference type="Proteomes" id="UP001148614">
    <property type="component" value="Unassembled WGS sequence"/>
</dbReference>
<protein>
    <submittedName>
        <fullName evidence="1">Uncharacterized protein</fullName>
    </submittedName>
</protein>
<reference evidence="1" key="1">
    <citation type="submission" date="2022-07" db="EMBL/GenBank/DDBJ databases">
        <title>Genome Sequence of Xylaria arbuscula.</title>
        <authorList>
            <person name="Buettner E."/>
        </authorList>
    </citation>
    <scope>NUCLEOTIDE SEQUENCE</scope>
    <source>
        <strain evidence="1">VT107</strain>
    </source>
</reference>
<evidence type="ECO:0000313" key="1">
    <source>
        <dbReference type="EMBL" id="KAJ3560438.1"/>
    </source>
</evidence>
<name>A0A9W8TJ68_9PEZI</name>
<gene>
    <name evidence="1" type="ORF">NPX13_g9302</name>
</gene>
<accession>A0A9W8TJ68</accession>
<comment type="caution">
    <text evidence="1">The sequence shown here is derived from an EMBL/GenBank/DDBJ whole genome shotgun (WGS) entry which is preliminary data.</text>
</comment>
<dbReference type="EMBL" id="JANPWZ010002249">
    <property type="protein sequence ID" value="KAJ3560438.1"/>
    <property type="molecule type" value="Genomic_DNA"/>
</dbReference>
<dbReference type="AlphaFoldDB" id="A0A9W8TJ68"/>
<sequence length="209" mass="24042">MCKKATMLLLRCACIRCNYGNILNPNRRGYYPHYGTNLIPNDRGKHRVVFKGSEIVEYTHLFVAKKHLCESAQLDSQGYWLGCKGRRPPPMTRIEDRYVGRHKNPGRHSVCNECKKTCYRIQRLDESGSEDLLDLLEASEDGDDPDDRPAIVRYMGQAVNTANRDQGQEQERVLSMRERIYRNVLYILGYPDNTPIPWDPDPPTASPSL</sequence>
<evidence type="ECO:0000313" key="2">
    <source>
        <dbReference type="Proteomes" id="UP001148614"/>
    </source>
</evidence>
<proteinExistence type="predicted"/>
<organism evidence="1 2">
    <name type="scientific">Xylaria arbuscula</name>
    <dbReference type="NCBI Taxonomy" id="114810"/>
    <lineage>
        <taxon>Eukaryota</taxon>
        <taxon>Fungi</taxon>
        <taxon>Dikarya</taxon>
        <taxon>Ascomycota</taxon>
        <taxon>Pezizomycotina</taxon>
        <taxon>Sordariomycetes</taxon>
        <taxon>Xylariomycetidae</taxon>
        <taxon>Xylariales</taxon>
        <taxon>Xylariaceae</taxon>
        <taxon>Xylaria</taxon>
    </lineage>
</organism>